<keyword evidence="8" id="KW-1185">Reference proteome</keyword>
<dbReference type="EMBL" id="BGPR01072319">
    <property type="protein sequence ID" value="GBO45265.1"/>
    <property type="molecule type" value="Genomic_DNA"/>
</dbReference>
<dbReference type="Gene3D" id="6.20.210.20">
    <property type="entry name" value="THAP domain"/>
    <property type="match status" value="1"/>
</dbReference>
<evidence type="ECO:0000256" key="5">
    <source>
        <dbReference type="PROSITE-ProRule" id="PRU00309"/>
    </source>
</evidence>
<keyword evidence="2 5" id="KW-0863">Zinc-finger</keyword>
<dbReference type="Pfam" id="PF21787">
    <property type="entry name" value="TNP-like_RNaseH_N"/>
    <property type="match status" value="1"/>
</dbReference>
<dbReference type="InterPro" id="IPR038441">
    <property type="entry name" value="THAP_Znf_sf"/>
</dbReference>
<feature type="domain" description="THAP-type" evidence="6">
    <location>
        <begin position="36"/>
        <end position="117"/>
    </location>
</feature>
<organism evidence="7 8">
    <name type="scientific">Araneus ventricosus</name>
    <name type="common">Orbweaver spider</name>
    <name type="synonym">Epeira ventricosa</name>
    <dbReference type="NCBI Taxonomy" id="182803"/>
    <lineage>
        <taxon>Eukaryota</taxon>
        <taxon>Metazoa</taxon>
        <taxon>Ecdysozoa</taxon>
        <taxon>Arthropoda</taxon>
        <taxon>Chelicerata</taxon>
        <taxon>Arachnida</taxon>
        <taxon>Araneae</taxon>
        <taxon>Araneomorphae</taxon>
        <taxon>Entelegynae</taxon>
        <taxon>Araneoidea</taxon>
        <taxon>Araneidae</taxon>
        <taxon>Araneus</taxon>
    </lineage>
</organism>
<dbReference type="InterPro" id="IPR048365">
    <property type="entry name" value="TNP-like_RNaseH_N"/>
</dbReference>
<evidence type="ECO:0000256" key="1">
    <source>
        <dbReference type="ARBA" id="ARBA00022723"/>
    </source>
</evidence>
<proteinExistence type="predicted"/>
<evidence type="ECO:0000256" key="2">
    <source>
        <dbReference type="ARBA" id="ARBA00022771"/>
    </source>
</evidence>
<dbReference type="InterPro" id="IPR026516">
    <property type="entry name" value="THAP1/10"/>
</dbReference>
<accession>A0A4Y2X694</accession>
<keyword evidence="4 5" id="KW-0238">DNA-binding</keyword>
<evidence type="ECO:0000313" key="7">
    <source>
        <dbReference type="EMBL" id="GBO45265.1"/>
    </source>
</evidence>
<evidence type="ECO:0000259" key="6">
    <source>
        <dbReference type="PROSITE" id="PS50950"/>
    </source>
</evidence>
<dbReference type="Proteomes" id="UP000499080">
    <property type="component" value="Unassembled WGS sequence"/>
</dbReference>
<dbReference type="SMART" id="SM00980">
    <property type="entry name" value="THAP"/>
    <property type="match status" value="1"/>
</dbReference>
<dbReference type="Pfam" id="PF12017">
    <property type="entry name" value="Tnp_P_element"/>
    <property type="match status" value="1"/>
</dbReference>
<comment type="caution">
    <text evidence="7">The sequence shown here is derived from an EMBL/GenBank/DDBJ whole genome shotgun (WGS) entry which is preliminary data.</text>
</comment>
<dbReference type="PROSITE" id="PS50950">
    <property type="entry name" value="ZF_THAP"/>
    <property type="match status" value="1"/>
</dbReference>
<feature type="non-terminal residue" evidence="7">
    <location>
        <position position="341"/>
    </location>
</feature>
<keyword evidence="1" id="KW-0479">Metal-binding</keyword>
<dbReference type="AlphaFoldDB" id="A0A4Y2X694"/>
<gene>
    <name evidence="7" type="ORF">AVEN_154436_1</name>
</gene>
<keyword evidence="3" id="KW-0862">Zinc</keyword>
<dbReference type="InterPro" id="IPR006612">
    <property type="entry name" value="THAP_Znf"/>
</dbReference>
<sequence>MSVEILSKGIASIQLENLSMISDMDSTAENAAFPKIKYRNRGRTCSLCDTPGPVLFKIPSDENRQKEWFSALKWNVPPEKLKYVLANARVCNRHFSESCFSSTLRERLNKFACPQITEDLPSTASENLSALPSPASQCPTVEVNDTEHSYSRNILSTPTTSSHNSSGHLQVTPKTRKIKTLLSSVSKLRKRLYEKRSSSRLMGQLQAKLADRPYLFQFISSQLRMQGKSTKGRRWSAKEKSFALQIYLHSPSAYRILRKYFAFPSKATLHRYTYNVSKAPGFCSNLVKCLKMQSSRMSESEKLCVLSIDEMAIKPGYTYVEDLDCVDGFTTFKQDYKEKPP</sequence>
<name>A0A4Y2X694_ARAVE</name>
<evidence type="ECO:0000256" key="4">
    <source>
        <dbReference type="ARBA" id="ARBA00023125"/>
    </source>
</evidence>
<evidence type="ECO:0000313" key="8">
    <source>
        <dbReference type="Proteomes" id="UP000499080"/>
    </source>
</evidence>
<reference evidence="7 8" key="1">
    <citation type="journal article" date="2019" name="Sci. Rep.">
        <title>Orb-weaving spider Araneus ventricosus genome elucidates the spidroin gene catalogue.</title>
        <authorList>
            <person name="Kono N."/>
            <person name="Nakamura H."/>
            <person name="Ohtoshi R."/>
            <person name="Moran D.A.P."/>
            <person name="Shinohara A."/>
            <person name="Yoshida Y."/>
            <person name="Fujiwara M."/>
            <person name="Mori M."/>
            <person name="Tomita M."/>
            <person name="Arakawa K."/>
        </authorList>
    </citation>
    <scope>NUCLEOTIDE SEQUENCE [LARGE SCALE GENOMIC DNA]</scope>
</reference>
<dbReference type="GO" id="GO:0008270">
    <property type="term" value="F:zinc ion binding"/>
    <property type="evidence" value="ECO:0007669"/>
    <property type="project" value="UniProtKB-KW"/>
</dbReference>
<evidence type="ECO:0000256" key="3">
    <source>
        <dbReference type="ARBA" id="ARBA00022833"/>
    </source>
</evidence>
<dbReference type="SMART" id="SM00692">
    <property type="entry name" value="DM3"/>
    <property type="match status" value="1"/>
</dbReference>
<dbReference type="SUPFAM" id="SSF57716">
    <property type="entry name" value="Glucocorticoid receptor-like (DNA-binding domain)"/>
    <property type="match status" value="1"/>
</dbReference>
<dbReference type="GO" id="GO:0043565">
    <property type="term" value="F:sequence-specific DNA binding"/>
    <property type="evidence" value="ECO:0007669"/>
    <property type="project" value="InterPro"/>
</dbReference>
<dbReference type="OrthoDB" id="6775048at2759"/>
<protein>
    <recommendedName>
        <fullName evidence="6">THAP-type domain-containing protein</fullName>
    </recommendedName>
</protein>
<dbReference type="InterPro" id="IPR021896">
    <property type="entry name" value="THAP9-like_HTH"/>
</dbReference>
<dbReference type="PANTHER" id="PTHR46600">
    <property type="entry name" value="THAP DOMAIN-CONTAINING"/>
    <property type="match status" value="1"/>
</dbReference>
<dbReference type="Pfam" id="PF05485">
    <property type="entry name" value="THAP"/>
    <property type="match status" value="1"/>
</dbReference>
<dbReference type="PANTHER" id="PTHR46600:SF11">
    <property type="entry name" value="THAP DOMAIN-CONTAINING PROTEIN 10"/>
    <property type="match status" value="1"/>
</dbReference>